<organism evidence="2 3">
    <name type="scientific">Rattus norvegicus</name>
    <name type="common">Rat</name>
    <dbReference type="NCBI Taxonomy" id="10116"/>
    <lineage>
        <taxon>Eukaryota</taxon>
        <taxon>Metazoa</taxon>
        <taxon>Chordata</taxon>
        <taxon>Craniata</taxon>
        <taxon>Vertebrata</taxon>
        <taxon>Euteleostomi</taxon>
        <taxon>Mammalia</taxon>
        <taxon>Eutheria</taxon>
        <taxon>Euarchontoglires</taxon>
        <taxon>Glires</taxon>
        <taxon>Rodentia</taxon>
        <taxon>Myomorpha</taxon>
        <taxon>Muroidea</taxon>
        <taxon>Muridae</taxon>
        <taxon>Murinae</taxon>
        <taxon>Rattus</taxon>
    </lineage>
</organism>
<keyword evidence="1" id="KW-0472">Membrane</keyword>
<protein>
    <submittedName>
        <fullName evidence="2">RCG27111</fullName>
    </submittedName>
</protein>
<gene>
    <name evidence="4" type="primary">LOC102557408</name>
    <name evidence="2" type="ORF">rCG_27111</name>
</gene>
<dbReference type="EMBL" id="CH473949">
    <property type="protein sequence ID" value="EDL80039.1"/>
    <property type="molecule type" value="Genomic_DNA"/>
</dbReference>
<dbReference type="GO" id="GO:0016020">
    <property type="term" value="C:membrane"/>
    <property type="evidence" value="ECO:0007669"/>
    <property type="project" value="InterPro"/>
</dbReference>
<sequence>MSILYYLGLVQWVIQKNTWLLQITMGTTAAETLAVAGNIFVGMYLAERHQHGFFLRPREDKESSLRNLAKCCYLYTSTVCA</sequence>
<evidence type="ECO:0000256" key="1">
    <source>
        <dbReference type="SAM" id="Phobius"/>
    </source>
</evidence>
<dbReference type="GO" id="GO:0005337">
    <property type="term" value="F:nucleoside transmembrane transporter activity"/>
    <property type="evidence" value="ECO:0007669"/>
    <property type="project" value="InterPro"/>
</dbReference>
<dbReference type="Proteomes" id="UP000234681">
    <property type="component" value="Chromosome 3"/>
</dbReference>
<keyword evidence="1" id="KW-0812">Transmembrane</keyword>
<dbReference type="InterPro" id="IPR008276">
    <property type="entry name" value="C_nuclsd_transpt"/>
</dbReference>
<dbReference type="AlphaFoldDB" id="A6HPT8"/>
<evidence type="ECO:0000313" key="2">
    <source>
        <dbReference type="EMBL" id="EDL80039.1"/>
    </source>
</evidence>
<dbReference type="AGR" id="RGD:7584753"/>
<reference evidence="3" key="1">
    <citation type="submission" date="2005-09" db="EMBL/GenBank/DDBJ databases">
        <authorList>
            <person name="Mural R.J."/>
            <person name="Li P.W."/>
            <person name="Adams M.D."/>
            <person name="Amanatides P.G."/>
            <person name="Baden-Tillson H."/>
            <person name="Barnstead M."/>
            <person name="Chin S.H."/>
            <person name="Dew I."/>
            <person name="Evans C.A."/>
            <person name="Ferriera S."/>
            <person name="Flanigan M."/>
            <person name="Fosler C."/>
            <person name="Glodek A."/>
            <person name="Gu Z."/>
            <person name="Holt R.A."/>
            <person name="Jennings D."/>
            <person name="Kraft C.L."/>
            <person name="Lu F."/>
            <person name="Nguyen T."/>
            <person name="Nusskern D.R."/>
            <person name="Pfannkoch C.M."/>
            <person name="Sitter C."/>
            <person name="Sutton G.G."/>
            <person name="Venter J.C."/>
            <person name="Wang Z."/>
            <person name="Woodage T."/>
            <person name="Zheng X.H."/>
            <person name="Zhong F."/>
        </authorList>
    </citation>
    <scope>NUCLEOTIDE SEQUENCE [LARGE SCALE GENOMIC DNA]</scope>
    <source>
        <strain>BN</strain>
        <strain evidence="3">Sprague-Dawley</strain>
    </source>
</reference>
<evidence type="ECO:0000313" key="3">
    <source>
        <dbReference type="Proteomes" id="UP000234681"/>
    </source>
</evidence>
<evidence type="ECO:0000313" key="4">
    <source>
        <dbReference type="RGD" id="7584753"/>
    </source>
</evidence>
<name>A6HPT8_RAT</name>
<accession>A6HPT8</accession>
<keyword evidence="1" id="KW-1133">Transmembrane helix</keyword>
<dbReference type="PANTHER" id="PTHR10590">
    <property type="entry name" value="SODIUM/NUCLEOSIDE COTRANSPORTER"/>
    <property type="match status" value="1"/>
</dbReference>
<dbReference type="PANTHER" id="PTHR10590:SF11">
    <property type="entry name" value="SODIUM_NUCLEOSIDE COTRANSPORTER 2"/>
    <property type="match status" value="1"/>
</dbReference>
<proteinExistence type="predicted"/>
<dbReference type="RGD" id="7584753">
    <property type="gene designation" value="LOC102557408"/>
</dbReference>
<feature type="transmembrane region" description="Helical" evidence="1">
    <location>
        <begin position="20"/>
        <end position="46"/>
    </location>
</feature>